<accession>A0A841AU61</accession>
<gene>
    <name evidence="1" type="ORF">HD599_003486</name>
</gene>
<keyword evidence="1" id="KW-0966">Cell projection</keyword>
<comment type="caution">
    <text evidence="1">The sequence shown here is derived from an EMBL/GenBank/DDBJ whole genome shotgun (WGS) entry which is preliminary data.</text>
</comment>
<protein>
    <submittedName>
        <fullName evidence="1">Flagellar FliJ protein</fullName>
    </submittedName>
</protein>
<keyword evidence="2" id="KW-1185">Reference proteome</keyword>
<keyword evidence="1" id="KW-0282">Flagellum</keyword>
<proteinExistence type="predicted"/>
<dbReference type="Gene3D" id="1.10.287.1700">
    <property type="match status" value="1"/>
</dbReference>
<evidence type="ECO:0000313" key="1">
    <source>
        <dbReference type="EMBL" id="MBB5845163.1"/>
    </source>
</evidence>
<keyword evidence="1" id="KW-0969">Cilium</keyword>
<dbReference type="EMBL" id="JACHMJ010000001">
    <property type="protein sequence ID" value="MBB5845163.1"/>
    <property type="molecule type" value="Genomic_DNA"/>
</dbReference>
<dbReference type="AlphaFoldDB" id="A0A841AU61"/>
<name>A0A841AU61_9MICO</name>
<sequence length="143" mass="14984">MARAFRLAGLLRLRQVQQEQAASDLAAANARARDNAARQNRARAALGGTGADATSSNVLYAIAAARSSSRSMLAELEAADSRNQAQVAEAAAAYAAARARSLGLEKLEIRHIETEDGADLAAQQAVVDEIASTSIHRKGEDTP</sequence>
<reference evidence="1 2" key="1">
    <citation type="submission" date="2020-08" db="EMBL/GenBank/DDBJ databases">
        <title>Sequencing the genomes of 1000 actinobacteria strains.</title>
        <authorList>
            <person name="Klenk H.-P."/>
        </authorList>
    </citation>
    <scope>NUCLEOTIDE SEQUENCE [LARGE SCALE GENOMIC DNA]</scope>
    <source>
        <strain evidence="1 2">DSM 105784</strain>
    </source>
</reference>
<dbReference type="InterPro" id="IPR053716">
    <property type="entry name" value="Flag_assembly_chemotaxis_eff"/>
</dbReference>
<evidence type="ECO:0000313" key="2">
    <source>
        <dbReference type="Proteomes" id="UP000536685"/>
    </source>
</evidence>
<organism evidence="1 2">
    <name type="scientific">Conyzicola lurida</name>
    <dbReference type="NCBI Taxonomy" id="1172621"/>
    <lineage>
        <taxon>Bacteria</taxon>
        <taxon>Bacillati</taxon>
        <taxon>Actinomycetota</taxon>
        <taxon>Actinomycetes</taxon>
        <taxon>Micrococcales</taxon>
        <taxon>Microbacteriaceae</taxon>
        <taxon>Conyzicola</taxon>
    </lineage>
</organism>
<dbReference type="RefSeq" id="WP_184240023.1">
    <property type="nucleotide sequence ID" value="NZ_JACHMJ010000001.1"/>
</dbReference>
<dbReference type="Proteomes" id="UP000536685">
    <property type="component" value="Unassembled WGS sequence"/>
</dbReference>